<protein>
    <submittedName>
        <fullName evidence="1">Uncharacterized protein</fullName>
    </submittedName>
</protein>
<organism evidence="1 2">
    <name type="scientific">Aminipila butyrica</name>
    <dbReference type="NCBI Taxonomy" id="433296"/>
    <lineage>
        <taxon>Bacteria</taxon>
        <taxon>Bacillati</taxon>
        <taxon>Bacillota</taxon>
        <taxon>Clostridia</taxon>
        <taxon>Peptostreptococcales</taxon>
        <taxon>Anaerovoracaceae</taxon>
        <taxon>Aminipila</taxon>
    </lineage>
</organism>
<evidence type="ECO:0000313" key="2">
    <source>
        <dbReference type="Proteomes" id="UP000466848"/>
    </source>
</evidence>
<dbReference type="KEGG" id="abut:Ami103574_12195"/>
<dbReference type="EMBL" id="CP048649">
    <property type="protein sequence ID" value="QIB70010.1"/>
    <property type="molecule type" value="Genomic_DNA"/>
</dbReference>
<dbReference type="RefSeq" id="WP_163067250.1">
    <property type="nucleotide sequence ID" value="NZ_CP048649.1"/>
</dbReference>
<dbReference type="AlphaFoldDB" id="A0A858BYN2"/>
<name>A0A858BYN2_9FIRM</name>
<sequence>MDKSIQKTAVKKASYEDFLEGSPNYRKFEGNRQGKEIFENILSREENLIAMVEAAERGKPALSACISEVETYYEEKQIKEFDLTDNFTKQGLGRMVRTALEPFGYQPAGQKDMPRQMGVKYVTSASTYKLTGRPRLKVVKTIQEVIHE</sequence>
<gene>
    <name evidence="1" type="ORF">Ami103574_12195</name>
</gene>
<reference evidence="1 2" key="1">
    <citation type="submission" date="2020-02" db="EMBL/GenBank/DDBJ databases">
        <authorList>
            <person name="Kim Y.B."/>
            <person name="Roh S.W."/>
        </authorList>
    </citation>
    <scope>NUCLEOTIDE SEQUENCE [LARGE SCALE GENOMIC DNA]</scope>
    <source>
        <strain evidence="1 2">DSM 103574</strain>
    </source>
</reference>
<proteinExistence type="predicted"/>
<evidence type="ECO:0000313" key="1">
    <source>
        <dbReference type="EMBL" id="QIB70010.1"/>
    </source>
</evidence>
<accession>A0A858BYN2</accession>
<dbReference type="Proteomes" id="UP000466848">
    <property type="component" value="Chromosome"/>
</dbReference>
<keyword evidence="2" id="KW-1185">Reference proteome</keyword>